<dbReference type="PANTHER" id="PTHR43812:SF2">
    <property type="entry name" value="FLAVIN REDUCTASE LIKE DOMAIN-CONTAINING PROTEIN"/>
    <property type="match status" value="1"/>
</dbReference>
<evidence type="ECO:0000313" key="3">
    <source>
        <dbReference type="Proteomes" id="UP000184066"/>
    </source>
</evidence>
<evidence type="ECO:0000259" key="1">
    <source>
        <dbReference type="SMART" id="SM00903"/>
    </source>
</evidence>
<dbReference type="InterPro" id="IPR002563">
    <property type="entry name" value="Flavin_Rdtase-like_dom"/>
</dbReference>
<gene>
    <name evidence="2" type="ORF">SAMN05216200_103162</name>
</gene>
<name>A0A1M7SSK5_9RHOB</name>
<dbReference type="InterPro" id="IPR012349">
    <property type="entry name" value="Split_barrel_FMN-bd"/>
</dbReference>
<dbReference type="OrthoDB" id="9783347at2"/>
<dbReference type="STRING" id="1189325.SAMN04488119_101161"/>
<reference evidence="2 3" key="1">
    <citation type="submission" date="2016-12" db="EMBL/GenBank/DDBJ databases">
        <authorList>
            <person name="Song W.-J."/>
            <person name="Kurnit D.M."/>
        </authorList>
    </citation>
    <scope>NUCLEOTIDE SEQUENCE [LARGE SCALE GENOMIC DNA]</scope>
    <source>
        <strain evidence="2 3">CGMCC 1.10808</strain>
    </source>
</reference>
<keyword evidence="3" id="KW-1185">Reference proteome</keyword>
<evidence type="ECO:0000313" key="2">
    <source>
        <dbReference type="EMBL" id="SHN61366.1"/>
    </source>
</evidence>
<protein>
    <submittedName>
        <fullName evidence="2">NADH-FMN oxidoreductase RutF, flavin reductase (DIM6/NTAB) family</fullName>
    </submittedName>
</protein>
<dbReference type="SUPFAM" id="SSF50475">
    <property type="entry name" value="FMN-binding split barrel"/>
    <property type="match status" value="1"/>
</dbReference>
<dbReference type="PANTHER" id="PTHR43812">
    <property type="entry name" value="BLR2425 PROTEIN"/>
    <property type="match status" value="1"/>
</dbReference>
<dbReference type="Pfam" id="PF01613">
    <property type="entry name" value="Flavin_Reduct"/>
    <property type="match status" value="1"/>
</dbReference>
<proteinExistence type="predicted"/>
<feature type="domain" description="Flavin reductase like" evidence="1">
    <location>
        <begin position="18"/>
        <end position="177"/>
    </location>
</feature>
<organism evidence="2 3">
    <name type="scientific">Oceanicella actignis</name>
    <dbReference type="NCBI Taxonomy" id="1189325"/>
    <lineage>
        <taxon>Bacteria</taxon>
        <taxon>Pseudomonadati</taxon>
        <taxon>Pseudomonadota</taxon>
        <taxon>Alphaproteobacteria</taxon>
        <taxon>Rhodobacterales</taxon>
        <taxon>Paracoccaceae</taxon>
        <taxon>Oceanicella</taxon>
    </lineage>
</organism>
<dbReference type="GO" id="GO:0016646">
    <property type="term" value="F:oxidoreductase activity, acting on the CH-NH group of donors, NAD or NADP as acceptor"/>
    <property type="evidence" value="ECO:0007669"/>
    <property type="project" value="UniProtKB-ARBA"/>
</dbReference>
<dbReference type="Gene3D" id="2.30.110.10">
    <property type="entry name" value="Electron Transport, Fmn-binding Protein, Chain A"/>
    <property type="match status" value="1"/>
</dbReference>
<dbReference type="GO" id="GO:0010181">
    <property type="term" value="F:FMN binding"/>
    <property type="evidence" value="ECO:0007669"/>
    <property type="project" value="InterPro"/>
</dbReference>
<dbReference type="Proteomes" id="UP000184066">
    <property type="component" value="Unassembled WGS sequence"/>
</dbReference>
<accession>A0A1M7SSK5</accession>
<sequence length="209" mass="23216">MRYRPADGHGLPHDPFKAIVAPRPIGWISTVDEEGRANLAPYSFFNAVADRPPVVMYSTTGRKLGLDERKDSLANIRRTGEFVVNLTSWDLREQMNATSAHLPHGEDEFLAAGLEKAPSVEVAPPRVAAAPAALECRLLQEVALPCWDETGENVVVFGEVVHIHIRDDMIVDGRFDLTRSRPLARCGYQDYAVVERLFQMRRPGQGGGR</sequence>
<dbReference type="EMBL" id="FRDL01000003">
    <property type="protein sequence ID" value="SHN61366.1"/>
    <property type="molecule type" value="Genomic_DNA"/>
</dbReference>
<dbReference type="SMART" id="SM00903">
    <property type="entry name" value="Flavin_Reduct"/>
    <property type="match status" value="1"/>
</dbReference>
<dbReference type="RefSeq" id="WP_072746744.1">
    <property type="nucleotide sequence ID" value="NZ_FOHL01000001.1"/>
</dbReference>
<dbReference type="AlphaFoldDB" id="A0A1M7SSK5"/>